<keyword evidence="2" id="KW-1185">Reference proteome</keyword>
<organism evidence="1 2">
    <name type="scientific">Mucuna pruriens</name>
    <name type="common">Velvet bean</name>
    <name type="synonym">Dolichos pruriens</name>
    <dbReference type="NCBI Taxonomy" id="157652"/>
    <lineage>
        <taxon>Eukaryota</taxon>
        <taxon>Viridiplantae</taxon>
        <taxon>Streptophyta</taxon>
        <taxon>Embryophyta</taxon>
        <taxon>Tracheophyta</taxon>
        <taxon>Spermatophyta</taxon>
        <taxon>Magnoliopsida</taxon>
        <taxon>eudicotyledons</taxon>
        <taxon>Gunneridae</taxon>
        <taxon>Pentapetalae</taxon>
        <taxon>rosids</taxon>
        <taxon>fabids</taxon>
        <taxon>Fabales</taxon>
        <taxon>Fabaceae</taxon>
        <taxon>Papilionoideae</taxon>
        <taxon>50 kb inversion clade</taxon>
        <taxon>NPAAA clade</taxon>
        <taxon>indigoferoid/millettioid clade</taxon>
        <taxon>Phaseoleae</taxon>
        <taxon>Mucuna</taxon>
    </lineage>
</organism>
<dbReference type="EMBL" id="QJKJ01006778">
    <property type="protein sequence ID" value="RDX85518.1"/>
    <property type="molecule type" value="Genomic_DNA"/>
</dbReference>
<dbReference type="OrthoDB" id="1723222at2759"/>
<feature type="non-terminal residue" evidence="1">
    <location>
        <position position="1"/>
    </location>
</feature>
<reference evidence="1" key="1">
    <citation type="submission" date="2018-05" db="EMBL/GenBank/DDBJ databases">
        <title>Draft genome of Mucuna pruriens seed.</title>
        <authorList>
            <person name="Nnadi N.E."/>
            <person name="Vos R."/>
            <person name="Hasami M.H."/>
            <person name="Devisetty U.K."/>
            <person name="Aguiy J.C."/>
        </authorList>
    </citation>
    <scope>NUCLEOTIDE SEQUENCE [LARGE SCALE GENOMIC DNA]</scope>
    <source>
        <strain evidence="1">JCA_2017</strain>
    </source>
</reference>
<name>A0A371G4Q4_MUCPR</name>
<dbReference type="Proteomes" id="UP000257109">
    <property type="component" value="Unassembled WGS sequence"/>
</dbReference>
<proteinExistence type="predicted"/>
<comment type="caution">
    <text evidence="1">The sequence shown here is derived from an EMBL/GenBank/DDBJ whole genome shotgun (WGS) entry which is preliminary data.</text>
</comment>
<dbReference type="AlphaFoldDB" id="A0A371G4Q4"/>
<accession>A0A371G4Q4</accession>
<sequence>MSPYRIVFGKACHLSIEIEHRAYWAVKQCNLAYDHASKERKLQLQELKELHLEAYENSRIYKQKVKQFHDKHILRKEFRLIASKLNSRWDGPFFITNVFPYGVIELKYEYTNSTFQVNRHHLKESHELPTLIVGEVETHYKPKSKKTMINLNLRGQRSSGIVLGIGLI</sequence>
<gene>
    <name evidence="1" type="ORF">CR513_33286</name>
</gene>
<evidence type="ECO:0000313" key="1">
    <source>
        <dbReference type="EMBL" id="RDX85518.1"/>
    </source>
</evidence>
<protein>
    <submittedName>
        <fullName evidence="1">Uncharacterized protein</fullName>
    </submittedName>
</protein>
<evidence type="ECO:0000313" key="2">
    <source>
        <dbReference type="Proteomes" id="UP000257109"/>
    </source>
</evidence>